<name>A0A0B5J772_9VIRU</name>
<reference evidence="2 3" key="1">
    <citation type="journal article" date="2015" name="Parasitol. Res.">
        <title>Viruses in close associations with free-living amoebae.</title>
        <authorList>
            <person name="Scheid P."/>
        </authorList>
    </citation>
    <scope>NUCLEOTIDE SEQUENCE [LARGE SCALE GENOMIC DNA]</scope>
    <source>
        <strain evidence="2">KlaHel</strain>
    </source>
</reference>
<dbReference type="GeneID" id="23462577"/>
<evidence type="ECO:0000313" key="3">
    <source>
        <dbReference type="Proteomes" id="UP000202511"/>
    </source>
</evidence>
<accession>A0A0B5J772</accession>
<dbReference type="RefSeq" id="YP_009119895.1">
    <property type="nucleotide sequence ID" value="NC_026440.1"/>
</dbReference>
<protein>
    <submittedName>
        <fullName evidence="2">Dihydrofolate reductase motif-containing protein</fullName>
    </submittedName>
</protein>
<evidence type="ECO:0000313" key="2">
    <source>
        <dbReference type="EMBL" id="AJF97660.1"/>
    </source>
</evidence>
<evidence type="ECO:0000259" key="1">
    <source>
        <dbReference type="Pfam" id="PF19185"/>
    </source>
</evidence>
<dbReference type="KEGG" id="vg:23462577"/>
<proteinExistence type="predicted"/>
<dbReference type="EMBL" id="KP136319">
    <property type="protein sequence ID" value="AJF97660.1"/>
    <property type="molecule type" value="Genomic_DNA"/>
</dbReference>
<sequence length="757" mass="81752">MRDIRSAPAATKAHTAGFLRRAKKRQSLFASHKHNSHGQMYHGKGSQSSLLFAKDGRGSMGLTETPEGPVVGIMTKPVAATHRLDSDDPALESVTDVGAVHAVSCLSTTDTTATSVLDDMLGHIEEGAKASQMVLCICRQWWPNKEACCALVTALDAPCTACPLKTALVDLMLCKGDAALDKCMAVVSRIESLVHLCAATATAEDPFAGEMLGRVTTWLLKVVQGEAEPARAGDPWMPMADVGYVAGRVCSAPLLECVYLTVERRPVAQIDTIEAPQPTKSTPTAPWYHAIQIACIIESFVLGLIDADQTQCTRERTEACRGPTLGLVRALRPKIGQSHRYVDVDAPARDRINRSRAVLADVVDRSHGYRRDALVHVLALLASIDRHYACTDDTATLKIIDTLDLVDPSHSAAFAGLDIIGADIANGGNNDGVSGDSDNVQHEPPHDQDDLLTAVSAHHTDLFLAILVHLDAWDIGSLALASRSHYARIIDAIKEDDIKGDSRQLNGVALSGTVWLQRHGYAGGYDPTPKVIVPTLDRGILPGLGPLLLLCRSMPTVEATDPTKRRLALLATLPKACVLDCGGAIVRCLDGLDIGLQPGVCKRYQRPAKLVTSLAIRAGSHASPTLMRIACTASLLWMRQSGRRIASYRHCARVGMLMEKVVAGIDRWLQVSCLPHHGQRFGDLPGLVKFLCKFLRALRPDIRECGRQDERTIAVLRATFRREGMALLAPGHGRPMPAQRVALALTLFDAVRLPPSD</sequence>
<dbReference type="InterPro" id="IPR043841">
    <property type="entry name" value="DUF5867"/>
</dbReference>
<organism evidence="2 3">
    <name type="scientific">Pandoravirus inopinatum</name>
    <dbReference type="NCBI Taxonomy" id="1605721"/>
    <lineage>
        <taxon>Viruses</taxon>
        <taxon>Pandoravirus</taxon>
    </lineage>
</organism>
<dbReference type="Pfam" id="PF19185">
    <property type="entry name" value="DUF5867"/>
    <property type="match status" value="1"/>
</dbReference>
<feature type="domain" description="DUF5867" evidence="1">
    <location>
        <begin position="288"/>
        <end position="555"/>
    </location>
</feature>
<dbReference type="Proteomes" id="UP000202511">
    <property type="component" value="Segment"/>
</dbReference>